<dbReference type="AlphaFoldDB" id="A0AAN8ITI0"/>
<evidence type="ECO:0000256" key="1">
    <source>
        <dbReference type="SAM" id="Coils"/>
    </source>
</evidence>
<protein>
    <submittedName>
        <fullName evidence="2">Uncharacterized protein</fullName>
    </submittedName>
</protein>
<name>A0AAN8ITI0_TRICO</name>
<keyword evidence="1" id="KW-0175">Coiled coil</keyword>
<accession>A0AAN8ITI0</accession>
<keyword evidence="3" id="KW-1185">Reference proteome</keyword>
<evidence type="ECO:0000313" key="2">
    <source>
        <dbReference type="EMBL" id="KAK5985396.1"/>
    </source>
</evidence>
<comment type="caution">
    <text evidence="2">The sequence shown here is derived from an EMBL/GenBank/DDBJ whole genome shotgun (WGS) entry which is preliminary data.</text>
</comment>
<reference evidence="2 3" key="1">
    <citation type="submission" date="2019-10" db="EMBL/GenBank/DDBJ databases">
        <title>Assembly and Annotation for the nematode Trichostrongylus colubriformis.</title>
        <authorList>
            <person name="Martin J."/>
        </authorList>
    </citation>
    <scope>NUCLEOTIDE SEQUENCE [LARGE SCALE GENOMIC DNA]</scope>
    <source>
        <strain evidence="2">G859</strain>
        <tissue evidence="2">Whole worm</tissue>
    </source>
</reference>
<feature type="non-terminal residue" evidence="2">
    <location>
        <position position="71"/>
    </location>
</feature>
<proteinExistence type="predicted"/>
<gene>
    <name evidence="2" type="ORF">GCK32_019248</name>
</gene>
<sequence length="71" mass="7794">MSAPADVTAMRDRLAALEEENAKLSNDLTTKIGEFEEVKFRLSAMGPSFEKAQARVAQLNAEKNDLLARIA</sequence>
<dbReference type="EMBL" id="WIXE01001785">
    <property type="protein sequence ID" value="KAK5985396.1"/>
    <property type="molecule type" value="Genomic_DNA"/>
</dbReference>
<evidence type="ECO:0000313" key="3">
    <source>
        <dbReference type="Proteomes" id="UP001331761"/>
    </source>
</evidence>
<feature type="coiled-coil region" evidence="1">
    <location>
        <begin position="7"/>
        <end position="69"/>
    </location>
</feature>
<organism evidence="2 3">
    <name type="scientific">Trichostrongylus colubriformis</name>
    <name type="common">Black scour worm</name>
    <dbReference type="NCBI Taxonomy" id="6319"/>
    <lineage>
        <taxon>Eukaryota</taxon>
        <taxon>Metazoa</taxon>
        <taxon>Ecdysozoa</taxon>
        <taxon>Nematoda</taxon>
        <taxon>Chromadorea</taxon>
        <taxon>Rhabditida</taxon>
        <taxon>Rhabditina</taxon>
        <taxon>Rhabditomorpha</taxon>
        <taxon>Strongyloidea</taxon>
        <taxon>Trichostrongylidae</taxon>
        <taxon>Trichostrongylus</taxon>
    </lineage>
</organism>
<dbReference type="Proteomes" id="UP001331761">
    <property type="component" value="Unassembled WGS sequence"/>
</dbReference>